<protein>
    <submittedName>
        <fullName evidence="2">Uncharacterized protein</fullName>
    </submittedName>
</protein>
<dbReference type="AlphaFoldDB" id="A0AAD7N0C3"/>
<feature type="signal peptide" evidence="1">
    <location>
        <begin position="1"/>
        <end position="21"/>
    </location>
</feature>
<evidence type="ECO:0000256" key="1">
    <source>
        <dbReference type="SAM" id="SignalP"/>
    </source>
</evidence>
<dbReference type="EMBL" id="JARJLG010000129">
    <property type="protein sequence ID" value="KAJ7740051.1"/>
    <property type="molecule type" value="Genomic_DNA"/>
</dbReference>
<keyword evidence="1" id="KW-0732">Signal</keyword>
<evidence type="ECO:0000313" key="2">
    <source>
        <dbReference type="EMBL" id="KAJ7740051.1"/>
    </source>
</evidence>
<proteinExistence type="predicted"/>
<comment type="caution">
    <text evidence="2">The sequence shown here is derived from an EMBL/GenBank/DDBJ whole genome shotgun (WGS) entry which is preliminary data.</text>
</comment>
<evidence type="ECO:0000313" key="3">
    <source>
        <dbReference type="Proteomes" id="UP001215280"/>
    </source>
</evidence>
<sequence length="76" mass="8176">MNFPEGPWFVISLSHLAFSEGLVLLLDSSQLTLSCTARSGGKPGKGRPRAGRREEILINLGAVKCPDGRDRQLSPA</sequence>
<accession>A0AAD7N0C3</accession>
<feature type="chain" id="PRO_5041904259" evidence="1">
    <location>
        <begin position="22"/>
        <end position="76"/>
    </location>
</feature>
<gene>
    <name evidence="2" type="ORF">DFH07DRAFT_72632</name>
</gene>
<organism evidence="2 3">
    <name type="scientific">Mycena maculata</name>
    <dbReference type="NCBI Taxonomy" id="230809"/>
    <lineage>
        <taxon>Eukaryota</taxon>
        <taxon>Fungi</taxon>
        <taxon>Dikarya</taxon>
        <taxon>Basidiomycota</taxon>
        <taxon>Agaricomycotina</taxon>
        <taxon>Agaricomycetes</taxon>
        <taxon>Agaricomycetidae</taxon>
        <taxon>Agaricales</taxon>
        <taxon>Marasmiineae</taxon>
        <taxon>Mycenaceae</taxon>
        <taxon>Mycena</taxon>
    </lineage>
</organism>
<reference evidence="2" key="1">
    <citation type="submission" date="2023-03" db="EMBL/GenBank/DDBJ databases">
        <title>Massive genome expansion in bonnet fungi (Mycena s.s.) driven by repeated elements and novel gene families across ecological guilds.</title>
        <authorList>
            <consortium name="Lawrence Berkeley National Laboratory"/>
            <person name="Harder C.B."/>
            <person name="Miyauchi S."/>
            <person name="Viragh M."/>
            <person name="Kuo A."/>
            <person name="Thoen E."/>
            <person name="Andreopoulos B."/>
            <person name="Lu D."/>
            <person name="Skrede I."/>
            <person name="Drula E."/>
            <person name="Henrissat B."/>
            <person name="Morin E."/>
            <person name="Kohler A."/>
            <person name="Barry K."/>
            <person name="LaButti K."/>
            <person name="Morin E."/>
            <person name="Salamov A."/>
            <person name="Lipzen A."/>
            <person name="Mereny Z."/>
            <person name="Hegedus B."/>
            <person name="Baldrian P."/>
            <person name="Stursova M."/>
            <person name="Weitz H."/>
            <person name="Taylor A."/>
            <person name="Grigoriev I.V."/>
            <person name="Nagy L.G."/>
            <person name="Martin F."/>
            <person name="Kauserud H."/>
        </authorList>
    </citation>
    <scope>NUCLEOTIDE SEQUENCE</scope>
    <source>
        <strain evidence="2">CBHHK188m</strain>
    </source>
</reference>
<keyword evidence="3" id="KW-1185">Reference proteome</keyword>
<dbReference type="Proteomes" id="UP001215280">
    <property type="component" value="Unassembled WGS sequence"/>
</dbReference>
<name>A0AAD7N0C3_9AGAR</name>